<protein>
    <submittedName>
        <fullName evidence="3">Uncharacterized protein</fullName>
    </submittedName>
</protein>
<evidence type="ECO:0000256" key="2">
    <source>
        <dbReference type="SAM" id="MobiDB-lite"/>
    </source>
</evidence>
<dbReference type="RefSeq" id="XP_013251743.1">
    <property type="nucleotide sequence ID" value="XM_013396289.1"/>
</dbReference>
<organism evidence="3 4">
    <name type="scientific">Eimeria acervulina</name>
    <name type="common">Coccidian parasite</name>
    <dbReference type="NCBI Taxonomy" id="5801"/>
    <lineage>
        <taxon>Eukaryota</taxon>
        <taxon>Sar</taxon>
        <taxon>Alveolata</taxon>
        <taxon>Apicomplexa</taxon>
        <taxon>Conoidasida</taxon>
        <taxon>Coccidia</taxon>
        <taxon>Eucoccidiorida</taxon>
        <taxon>Eimeriorina</taxon>
        <taxon>Eimeriidae</taxon>
        <taxon>Eimeria</taxon>
    </lineage>
</organism>
<reference evidence="3" key="2">
    <citation type="submission" date="2013-10" db="EMBL/GenBank/DDBJ databases">
        <authorList>
            <person name="Aslett M."/>
        </authorList>
    </citation>
    <scope>NUCLEOTIDE SEQUENCE</scope>
    <source>
        <strain evidence="3">Houghton</strain>
    </source>
</reference>
<dbReference type="AlphaFoldDB" id="U6GF53"/>
<evidence type="ECO:0000313" key="4">
    <source>
        <dbReference type="Proteomes" id="UP000018050"/>
    </source>
</evidence>
<dbReference type="Proteomes" id="UP000018050">
    <property type="component" value="Unassembled WGS sequence"/>
</dbReference>
<name>U6GF53_EIMAC</name>
<feature type="region of interest" description="Disordered" evidence="2">
    <location>
        <begin position="83"/>
        <end position="103"/>
    </location>
</feature>
<evidence type="ECO:0000256" key="1">
    <source>
        <dbReference type="SAM" id="Coils"/>
    </source>
</evidence>
<keyword evidence="4" id="KW-1185">Reference proteome</keyword>
<keyword evidence="1" id="KW-0175">Coiled coil</keyword>
<feature type="coiled-coil region" evidence="1">
    <location>
        <begin position="292"/>
        <end position="323"/>
    </location>
</feature>
<accession>U6GF53</accession>
<dbReference type="EMBL" id="HG670783">
    <property type="protein sequence ID" value="CDI77973.1"/>
    <property type="molecule type" value="Genomic_DNA"/>
</dbReference>
<evidence type="ECO:0000313" key="3">
    <source>
        <dbReference type="EMBL" id="CDI77973.1"/>
    </source>
</evidence>
<feature type="region of interest" description="Disordered" evidence="2">
    <location>
        <begin position="1"/>
        <end position="55"/>
    </location>
</feature>
<gene>
    <name evidence="3" type="ORF">EAH_00028630</name>
</gene>
<feature type="compositionally biased region" description="Basic and acidic residues" evidence="2">
    <location>
        <begin position="13"/>
        <end position="39"/>
    </location>
</feature>
<sequence>MAGKKAPTGLETEEARREPYLERRKHYGGWEDKDIAQGRDHHRGQGVHPGSPPAKRNRTWSLWVAAAAVFALLAAKLCTSGTSSKSVKKREKGGFGLDGDQSFDEDMEDDLWNGDAEVKAVVSFAPFMAGDPLFFEGAANLRPQTVPFSHVHSEDFSLDSTGIPKAWAAYLQGKSPEESAPQEQEPSQGPVDLDWLLGYSSSGSVAEGVQPGRLCIKSGDAIKVAREVSDRYFGTAPVEEPKKSPEAAATRLFSRLIGKVGSGLVTVVTGASRLSNMKFDAHSRNLRSELALIELGNDVERLKERQNDALKEMEQARAKLAAGDESGKAQLEDAMETYLSLLRCEKDLMSTLVQLSFRWTEETNKVLANVASIVTSSAMDGIEEIAQLEASLFNIPKMGKKVFGLSDVLQKEARSKNRCRLVEGVAGQRMKDIDALCSNVGKMPADEFSRLMQQQSEGLASKRADFRSVLVKKKQDPWVADVI</sequence>
<dbReference type="OrthoDB" id="345806at2759"/>
<dbReference type="GeneID" id="25270933"/>
<proteinExistence type="predicted"/>
<dbReference type="VEuPathDB" id="ToxoDB:EAH_00028630"/>
<reference evidence="3" key="1">
    <citation type="submission" date="2013-10" db="EMBL/GenBank/DDBJ databases">
        <title>Genomic analysis of the causative agents of coccidiosis in chickens.</title>
        <authorList>
            <person name="Reid A.J."/>
            <person name="Blake D."/>
            <person name="Billington K."/>
            <person name="Browne H."/>
            <person name="Dunn M."/>
            <person name="Hung S."/>
            <person name="Kawahara F."/>
            <person name="Miranda-Saavedra D."/>
            <person name="Mourier T."/>
            <person name="Nagra H."/>
            <person name="Otto T.D."/>
            <person name="Rawlings N."/>
            <person name="Sanchez A."/>
            <person name="Sanders M."/>
            <person name="Subramaniam C."/>
            <person name="Tay Y."/>
            <person name="Dear P."/>
            <person name="Doerig C."/>
            <person name="Gruber A."/>
            <person name="Parkinson J."/>
            <person name="Shirley M."/>
            <person name="Wan K.L."/>
            <person name="Berriman M."/>
            <person name="Tomley F."/>
            <person name="Pain A."/>
        </authorList>
    </citation>
    <scope>NUCLEOTIDE SEQUENCE</scope>
    <source>
        <strain evidence="3">Houghton</strain>
    </source>
</reference>
<dbReference type="OMA" id="EARREPY"/>